<proteinExistence type="inferred from homology"/>
<comment type="similarity">
    <text evidence="5">Belongs to the CitG/MdcB family.</text>
</comment>
<dbReference type="PANTHER" id="PTHR30201">
    <property type="entry name" value="TRIPHOSPHORIBOSYL-DEPHOSPHO-COA SYNTHASE"/>
    <property type="match status" value="1"/>
</dbReference>
<accession>A0A1I0ANT3</accession>
<dbReference type="HAMAP" id="MF_00397">
    <property type="entry name" value="CitG"/>
    <property type="match status" value="1"/>
</dbReference>
<reference evidence="7" key="1">
    <citation type="submission" date="2016-10" db="EMBL/GenBank/DDBJ databases">
        <authorList>
            <person name="Varghese N."/>
            <person name="Submissions S."/>
        </authorList>
    </citation>
    <scope>NUCLEOTIDE SEQUENCE [LARGE SCALE GENOMIC DNA]</scope>
    <source>
        <strain evidence="7">NLAE-zl-G277</strain>
    </source>
</reference>
<evidence type="ECO:0000256" key="4">
    <source>
        <dbReference type="ARBA" id="ARBA00022840"/>
    </source>
</evidence>
<dbReference type="Proteomes" id="UP000198508">
    <property type="component" value="Unassembled WGS sequence"/>
</dbReference>
<dbReference type="GeneID" id="93277926"/>
<dbReference type="InterPro" id="IPR002736">
    <property type="entry name" value="CitG"/>
</dbReference>
<dbReference type="STRING" id="460384.SAMN05216313_10198"/>
<evidence type="ECO:0000256" key="3">
    <source>
        <dbReference type="ARBA" id="ARBA00022741"/>
    </source>
</evidence>
<dbReference type="EMBL" id="FOIM01000001">
    <property type="protein sequence ID" value="SES95068.1"/>
    <property type="molecule type" value="Genomic_DNA"/>
</dbReference>
<evidence type="ECO:0000313" key="7">
    <source>
        <dbReference type="Proteomes" id="UP000198508"/>
    </source>
</evidence>
<evidence type="ECO:0000313" key="6">
    <source>
        <dbReference type="EMBL" id="SES95068.1"/>
    </source>
</evidence>
<dbReference type="Gene3D" id="1.10.4200.10">
    <property type="entry name" value="Triphosphoribosyl-dephospho-CoA protein"/>
    <property type="match status" value="1"/>
</dbReference>
<dbReference type="AlphaFoldDB" id="A0A1I0ANT3"/>
<dbReference type="InterPro" id="IPR017551">
    <property type="entry name" value="TriPribosyl-deP-CoA_syn_CitG"/>
</dbReference>
<evidence type="ECO:0000256" key="5">
    <source>
        <dbReference type="HAMAP-Rule" id="MF_00397"/>
    </source>
</evidence>
<keyword evidence="7" id="KW-1185">Reference proteome</keyword>
<evidence type="ECO:0000256" key="1">
    <source>
        <dbReference type="ARBA" id="ARBA00001210"/>
    </source>
</evidence>
<comment type="catalytic activity">
    <reaction evidence="1 5">
        <text>3'-dephospho-CoA + ATP = 2'-(5''-triphospho-alpha-D-ribosyl)-3'-dephospho-CoA + adenine</text>
        <dbReference type="Rhea" id="RHEA:15117"/>
        <dbReference type="ChEBI" id="CHEBI:16708"/>
        <dbReference type="ChEBI" id="CHEBI:30616"/>
        <dbReference type="ChEBI" id="CHEBI:57328"/>
        <dbReference type="ChEBI" id="CHEBI:61378"/>
        <dbReference type="EC" id="2.4.2.52"/>
    </reaction>
</comment>
<sequence length="327" mass="36442">MNEKSSCEHSRRDDTRLDNFLDCIRDAAAYGLLEEVRTTPKPGLVDLHDNGSHRDMCYDTFVASTGAVVPYLVEMAKAGWSLDGSPSELFPAIRPIGVRAEAAMFAATAGVNTHKGIIFSLGIIAACLGYRYRRTGVLDPCEVLELGGLATRDWLEQDFDRMKTRPPVTHGEHLFAEYGYRGIRGEAQEGFPALRLFALPAMKQALAVQPDANRARLHVILTLMANVDDTNILIRSNPQTLEYAQEEARRLLLSHPIITDQAMEELAALNREFVARNISPGGCADLLAIAIFFVRLQELMDERKDRDQPCCKANSAPRKRLTLTWKN</sequence>
<evidence type="ECO:0000256" key="2">
    <source>
        <dbReference type="ARBA" id="ARBA00022679"/>
    </source>
</evidence>
<dbReference type="Pfam" id="PF01874">
    <property type="entry name" value="CitG"/>
    <property type="match status" value="1"/>
</dbReference>
<dbReference type="GO" id="GO:0051191">
    <property type="term" value="P:prosthetic group biosynthetic process"/>
    <property type="evidence" value="ECO:0007669"/>
    <property type="project" value="TreeGrafter"/>
</dbReference>
<name>A0A1I0ANT3_9FIRM</name>
<dbReference type="GO" id="GO:0005524">
    <property type="term" value="F:ATP binding"/>
    <property type="evidence" value="ECO:0007669"/>
    <property type="project" value="UniProtKB-KW"/>
</dbReference>
<keyword evidence="2 5" id="KW-0808">Transferase</keyword>
<dbReference type="RefSeq" id="WP_092360367.1">
    <property type="nucleotide sequence ID" value="NZ_DAINWJ010000045.1"/>
</dbReference>
<organism evidence="6 7">
    <name type="scientific">Enterocloster lavalensis</name>
    <dbReference type="NCBI Taxonomy" id="460384"/>
    <lineage>
        <taxon>Bacteria</taxon>
        <taxon>Bacillati</taxon>
        <taxon>Bacillota</taxon>
        <taxon>Clostridia</taxon>
        <taxon>Lachnospirales</taxon>
        <taxon>Lachnospiraceae</taxon>
        <taxon>Enterocloster</taxon>
    </lineage>
</organism>
<dbReference type="GO" id="GO:0046917">
    <property type="term" value="F:triphosphoribosyl-dephospho-CoA synthase activity"/>
    <property type="evidence" value="ECO:0007669"/>
    <property type="project" value="UniProtKB-UniRule"/>
</dbReference>
<protein>
    <recommendedName>
        <fullName evidence="5">Probable 2-(5''-triphosphoribosyl)-3'-dephosphocoenzyme-A synthase</fullName>
        <shortName evidence="5">2-(5''-triphosphoribosyl)-3'-dephospho-CoA synthase</shortName>
        <ecNumber evidence="5">2.4.2.52</ecNumber>
    </recommendedName>
</protein>
<dbReference type="NCBIfam" id="TIGR03125">
    <property type="entry name" value="citrate_citG"/>
    <property type="match status" value="1"/>
</dbReference>
<keyword evidence="3 5" id="KW-0547">Nucleotide-binding</keyword>
<dbReference type="PANTHER" id="PTHR30201:SF2">
    <property type="entry name" value="2-(5''-TRIPHOSPHORIBOSYL)-3'-DEPHOSPHOCOENZYME-A SYNTHASE"/>
    <property type="match status" value="1"/>
</dbReference>
<gene>
    <name evidence="5" type="primary">citG</name>
    <name evidence="6" type="ORF">SAMN05216313_10198</name>
</gene>
<dbReference type="EC" id="2.4.2.52" evidence="5"/>
<keyword evidence="4 5" id="KW-0067">ATP-binding</keyword>